<gene>
    <name evidence="4" type="ORF">SAMN05421637_0156</name>
</gene>
<dbReference type="GO" id="GO:0006796">
    <property type="term" value="P:phosphate-containing compound metabolic process"/>
    <property type="evidence" value="ECO:0007669"/>
    <property type="project" value="UniProtKB-ARBA"/>
</dbReference>
<dbReference type="PRINTS" id="PR00990">
    <property type="entry name" value="RIBOKINASE"/>
</dbReference>
<dbReference type="EMBL" id="FNZI01000001">
    <property type="protein sequence ID" value="SEI84113.1"/>
    <property type="molecule type" value="Genomic_DNA"/>
</dbReference>
<evidence type="ECO:0000313" key="4">
    <source>
        <dbReference type="EMBL" id="SEI84113.1"/>
    </source>
</evidence>
<dbReference type="PANTHER" id="PTHR10584">
    <property type="entry name" value="SUGAR KINASE"/>
    <property type="match status" value="1"/>
</dbReference>
<dbReference type="InterPro" id="IPR011611">
    <property type="entry name" value="PfkB_dom"/>
</dbReference>
<organism evidence="4 5">
    <name type="scientific">Demequina mangrovi</name>
    <dbReference type="NCBI Taxonomy" id="1043493"/>
    <lineage>
        <taxon>Bacteria</taxon>
        <taxon>Bacillati</taxon>
        <taxon>Actinomycetota</taxon>
        <taxon>Actinomycetes</taxon>
        <taxon>Micrococcales</taxon>
        <taxon>Demequinaceae</taxon>
        <taxon>Demequina</taxon>
    </lineage>
</organism>
<dbReference type="RefSeq" id="WP_042212203.1">
    <property type="nucleotide sequence ID" value="NZ_BBLU01000001.1"/>
</dbReference>
<evidence type="ECO:0000256" key="1">
    <source>
        <dbReference type="ARBA" id="ARBA00022679"/>
    </source>
</evidence>
<dbReference type="GO" id="GO:0016301">
    <property type="term" value="F:kinase activity"/>
    <property type="evidence" value="ECO:0007669"/>
    <property type="project" value="UniProtKB-KW"/>
</dbReference>
<dbReference type="Gene3D" id="3.40.1190.20">
    <property type="match status" value="1"/>
</dbReference>
<dbReference type="InterPro" id="IPR002139">
    <property type="entry name" value="Ribo/fructo_kinase"/>
</dbReference>
<accession>A0A1H6TVN9</accession>
<protein>
    <submittedName>
        <fullName evidence="4">Ribokinase</fullName>
    </submittedName>
</protein>
<feature type="domain" description="Carbohydrate kinase PfkB" evidence="3">
    <location>
        <begin position="3"/>
        <end position="289"/>
    </location>
</feature>
<keyword evidence="5" id="KW-1185">Reference proteome</keyword>
<reference evidence="5" key="1">
    <citation type="submission" date="2016-10" db="EMBL/GenBank/DDBJ databases">
        <authorList>
            <person name="Varghese N."/>
        </authorList>
    </citation>
    <scope>NUCLEOTIDE SEQUENCE [LARGE SCALE GENOMIC DNA]</scope>
    <source>
        <strain evidence="5">DSM 24868</strain>
    </source>
</reference>
<dbReference type="SUPFAM" id="SSF53613">
    <property type="entry name" value="Ribokinase-like"/>
    <property type="match status" value="1"/>
</dbReference>
<keyword evidence="2 4" id="KW-0418">Kinase</keyword>
<name>A0A1H6TVN9_9MICO</name>
<dbReference type="Proteomes" id="UP000183315">
    <property type="component" value="Unassembled WGS sequence"/>
</dbReference>
<dbReference type="InterPro" id="IPR029056">
    <property type="entry name" value="Ribokinase-like"/>
</dbReference>
<evidence type="ECO:0000313" key="5">
    <source>
        <dbReference type="Proteomes" id="UP000183315"/>
    </source>
</evidence>
<dbReference type="GO" id="GO:0005829">
    <property type="term" value="C:cytosol"/>
    <property type="evidence" value="ECO:0007669"/>
    <property type="project" value="TreeGrafter"/>
</dbReference>
<evidence type="ECO:0000259" key="3">
    <source>
        <dbReference type="Pfam" id="PF00294"/>
    </source>
</evidence>
<sequence>MQRDVTVLGSANADLRVLVDEPPMRGTATVAHDLEMGAGGIGLNQAVAAARMGARTCFIGAIGTDDHGVMLQRCLAESGVEPCVDEVDGAATGAALIALDAGGQITVIELPGANALLDELSDRAVHVLRRTSVLLIQLETALEGSGRAAGIVRASGGTVVLNAAPQTEGADALLGEVDVLVAEASLAASIAGTDASRPEETARALSTRVPAVAVLTEARETVLADASGVRTLPAHIVHGLDMSAVTDTFCGALAAGLATGATLDESAARASAAGALAQQRPGSSASIPTAADVEDFLALERAERTEGSAPPPA</sequence>
<dbReference type="PANTHER" id="PTHR10584:SF166">
    <property type="entry name" value="RIBOKINASE"/>
    <property type="match status" value="1"/>
</dbReference>
<keyword evidence="1" id="KW-0808">Transferase</keyword>
<dbReference type="AlphaFoldDB" id="A0A1H6TVN9"/>
<proteinExistence type="predicted"/>
<dbReference type="STRING" id="1043493.SAMN05421637_0156"/>
<evidence type="ECO:0000256" key="2">
    <source>
        <dbReference type="ARBA" id="ARBA00022777"/>
    </source>
</evidence>
<dbReference type="eggNOG" id="COG0524">
    <property type="taxonomic scope" value="Bacteria"/>
</dbReference>
<dbReference type="Pfam" id="PF00294">
    <property type="entry name" value="PfkB"/>
    <property type="match status" value="1"/>
</dbReference>